<evidence type="ECO:0000259" key="4">
    <source>
        <dbReference type="PROSITE" id="PS01124"/>
    </source>
</evidence>
<organism evidence="5">
    <name type="scientific">bacterium 19MO02SH05</name>
    <dbReference type="NCBI Taxonomy" id="2920696"/>
    <lineage>
        <taxon>Bacteria</taxon>
    </lineage>
</organism>
<dbReference type="SUPFAM" id="SSF51182">
    <property type="entry name" value="RmlC-like cupins"/>
    <property type="match status" value="1"/>
</dbReference>
<name>A0AAU6TMC8_UNCXX</name>
<dbReference type="Gene3D" id="1.10.10.60">
    <property type="entry name" value="Homeodomain-like"/>
    <property type="match status" value="2"/>
</dbReference>
<evidence type="ECO:0000256" key="1">
    <source>
        <dbReference type="ARBA" id="ARBA00023015"/>
    </source>
</evidence>
<reference evidence="5" key="1">
    <citation type="submission" date="2022-03" db="EMBL/GenBank/DDBJ databases">
        <title>Sea Food Isolates.</title>
        <authorList>
            <person name="Li c."/>
        </authorList>
    </citation>
    <scope>NUCLEOTIDE SEQUENCE</scope>
    <source>
        <strain evidence="5">19MO02SH05</strain>
    </source>
</reference>
<dbReference type="GO" id="GO:0043565">
    <property type="term" value="F:sequence-specific DNA binding"/>
    <property type="evidence" value="ECO:0007669"/>
    <property type="project" value="InterPro"/>
</dbReference>
<dbReference type="AlphaFoldDB" id="A0AAU6TMC8"/>
<evidence type="ECO:0000313" key="5">
    <source>
        <dbReference type="EMBL" id="XAG62566.1"/>
    </source>
</evidence>
<keyword evidence="2" id="KW-0238">DNA-binding</keyword>
<gene>
    <name evidence="5" type="ORF">MRL64_08405</name>
</gene>
<feature type="domain" description="HTH araC/xylS-type" evidence="4">
    <location>
        <begin position="154"/>
        <end position="255"/>
    </location>
</feature>
<accession>A0AAU6TMC8</accession>
<dbReference type="Pfam" id="PF02311">
    <property type="entry name" value="AraC_binding"/>
    <property type="match status" value="1"/>
</dbReference>
<sequence>MALINQETHFDPDSLNASVVGIAANVGKHDSGRHQHKKGQLLFAPQGCMSFALDHAICILPPTKAVWIPPSTPHRATMTNVVAYRSLYFDCTDIEYPNDITIIEVNALLKALINKIALWSWDKSEHEMKNTTALFWEEFYAAKRHAFQIPLPVDRRFNKFRKQLMNESFLVPSLTSIANSVGASNKTVTRLFKSETGMSYQDWKQQWRLLKAIELLSRGIQVNDVAHLLDFSSYSAFIAFFKKQTGQTPLNFIRNNIEHFDEDSR</sequence>
<dbReference type="InterPro" id="IPR009057">
    <property type="entry name" value="Homeodomain-like_sf"/>
</dbReference>
<dbReference type="SUPFAM" id="SSF46689">
    <property type="entry name" value="Homeodomain-like"/>
    <property type="match status" value="1"/>
</dbReference>
<dbReference type="PROSITE" id="PS01124">
    <property type="entry name" value="HTH_ARAC_FAMILY_2"/>
    <property type="match status" value="1"/>
</dbReference>
<dbReference type="InterPro" id="IPR003313">
    <property type="entry name" value="AraC-bd"/>
</dbReference>
<dbReference type="InterPro" id="IPR011051">
    <property type="entry name" value="RmlC_Cupin_sf"/>
</dbReference>
<dbReference type="CDD" id="cd06124">
    <property type="entry name" value="cupin_NimR-like_N"/>
    <property type="match status" value="1"/>
</dbReference>
<dbReference type="SMART" id="SM00342">
    <property type="entry name" value="HTH_ARAC"/>
    <property type="match status" value="1"/>
</dbReference>
<protein>
    <submittedName>
        <fullName evidence="5">Helix-turn-helix transcriptional regulator</fullName>
    </submittedName>
</protein>
<keyword evidence="3" id="KW-0804">Transcription</keyword>
<keyword evidence="1" id="KW-0805">Transcription regulation</keyword>
<dbReference type="PANTHER" id="PTHR11019">
    <property type="entry name" value="HTH-TYPE TRANSCRIPTIONAL REGULATOR NIMR"/>
    <property type="match status" value="1"/>
</dbReference>
<dbReference type="GO" id="GO:0003700">
    <property type="term" value="F:DNA-binding transcription factor activity"/>
    <property type="evidence" value="ECO:0007669"/>
    <property type="project" value="InterPro"/>
</dbReference>
<dbReference type="EMBL" id="CP095342">
    <property type="protein sequence ID" value="XAG62566.1"/>
    <property type="molecule type" value="Genomic_DNA"/>
</dbReference>
<dbReference type="InterPro" id="IPR018060">
    <property type="entry name" value="HTH_AraC"/>
</dbReference>
<evidence type="ECO:0000256" key="3">
    <source>
        <dbReference type="ARBA" id="ARBA00023163"/>
    </source>
</evidence>
<evidence type="ECO:0000256" key="2">
    <source>
        <dbReference type="ARBA" id="ARBA00023125"/>
    </source>
</evidence>
<proteinExistence type="predicted"/>
<dbReference type="PANTHER" id="PTHR11019:SF159">
    <property type="entry name" value="TRANSCRIPTIONAL REGULATOR-RELATED"/>
    <property type="match status" value="1"/>
</dbReference>
<dbReference type="Pfam" id="PF12833">
    <property type="entry name" value="HTH_18"/>
    <property type="match status" value="1"/>
</dbReference>